<reference evidence="1" key="1">
    <citation type="submission" date="2018-02" db="EMBL/GenBank/DDBJ databases">
        <title>Rhizophora mucronata_Transcriptome.</title>
        <authorList>
            <person name="Meera S.P."/>
            <person name="Sreeshan A."/>
            <person name="Augustine A."/>
        </authorList>
    </citation>
    <scope>NUCLEOTIDE SEQUENCE</scope>
    <source>
        <tissue evidence="1">Leaf</tissue>
    </source>
</reference>
<dbReference type="EMBL" id="GGEC01002831">
    <property type="protein sequence ID" value="MBW83314.1"/>
    <property type="molecule type" value="Transcribed_RNA"/>
</dbReference>
<proteinExistence type="predicted"/>
<sequence>MINCCHAWEKFIVDSLKTKSPFLKCLNQVAQMDSFLHIHVSWRVCTVVQRKRKFMTEFSCFALFFFLVLG</sequence>
<protein>
    <submittedName>
        <fullName evidence="1">Uncharacterized protein</fullName>
    </submittedName>
</protein>
<organism evidence="1">
    <name type="scientific">Rhizophora mucronata</name>
    <name type="common">Asiatic mangrove</name>
    <dbReference type="NCBI Taxonomy" id="61149"/>
    <lineage>
        <taxon>Eukaryota</taxon>
        <taxon>Viridiplantae</taxon>
        <taxon>Streptophyta</taxon>
        <taxon>Embryophyta</taxon>
        <taxon>Tracheophyta</taxon>
        <taxon>Spermatophyta</taxon>
        <taxon>Magnoliopsida</taxon>
        <taxon>eudicotyledons</taxon>
        <taxon>Gunneridae</taxon>
        <taxon>Pentapetalae</taxon>
        <taxon>rosids</taxon>
        <taxon>fabids</taxon>
        <taxon>Malpighiales</taxon>
        <taxon>Rhizophoraceae</taxon>
        <taxon>Rhizophora</taxon>
    </lineage>
</organism>
<name>A0A2P2IQ41_RHIMU</name>
<accession>A0A2P2IQ41</accession>
<evidence type="ECO:0000313" key="1">
    <source>
        <dbReference type="EMBL" id="MBW83314.1"/>
    </source>
</evidence>
<dbReference type="AlphaFoldDB" id="A0A2P2IQ41"/>